<evidence type="ECO:0000313" key="1">
    <source>
        <dbReference type="EMBL" id="DAF49237.1"/>
    </source>
</evidence>
<organism evidence="1">
    <name type="scientific">Caudovirales sp. ctrNG92</name>
    <dbReference type="NCBI Taxonomy" id="2827638"/>
    <lineage>
        <taxon>Viruses</taxon>
        <taxon>Duplodnaviria</taxon>
        <taxon>Heunggongvirae</taxon>
        <taxon>Uroviricota</taxon>
        <taxon>Caudoviricetes</taxon>
    </lineage>
</organism>
<name>A0A8S5SE36_9CAUD</name>
<reference evidence="1" key="1">
    <citation type="journal article" date="2021" name="Proc. Natl. Acad. Sci. U.S.A.">
        <title>A Catalog of Tens of Thousands of Viruses from Human Metagenomes Reveals Hidden Associations with Chronic Diseases.</title>
        <authorList>
            <person name="Tisza M.J."/>
            <person name="Buck C.B."/>
        </authorList>
    </citation>
    <scope>NUCLEOTIDE SEQUENCE</scope>
    <source>
        <strain evidence="1">CtrNG92</strain>
    </source>
</reference>
<protein>
    <submittedName>
        <fullName evidence="1">Uncharacterized protein</fullName>
    </submittedName>
</protein>
<dbReference type="EMBL" id="BK032578">
    <property type="protein sequence ID" value="DAF49237.1"/>
    <property type="molecule type" value="Genomic_DNA"/>
</dbReference>
<accession>A0A8S5SE36</accession>
<proteinExistence type="predicted"/>
<sequence length="76" mass="8367">MGMEDYGAKVELGKLKEKKGKKWRVESYSRKGIITPPLTVLPLETAITDAYQAGDKVFYAMAGDGTGVVLCKIDER</sequence>